<dbReference type="EMBL" id="DF196788">
    <property type="protein sequence ID" value="GAC76746.1"/>
    <property type="molecule type" value="Genomic_DNA"/>
</dbReference>
<dbReference type="GO" id="GO:0004674">
    <property type="term" value="F:protein serine/threonine kinase activity"/>
    <property type="evidence" value="ECO:0007669"/>
    <property type="project" value="UniProtKB-KW"/>
</dbReference>
<dbReference type="PANTHER" id="PTHR11592">
    <property type="entry name" value="GLUTATHIONE PEROXIDASE"/>
    <property type="match status" value="1"/>
</dbReference>
<dbReference type="PROSITE" id="PS00460">
    <property type="entry name" value="GLUTATHIONE_PEROXID_1"/>
    <property type="match status" value="1"/>
</dbReference>
<evidence type="ECO:0000256" key="4">
    <source>
        <dbReference type="ARBA" id="ARBA00023002"/>
    </source>
</evidence>
<dbReference type="InterPro" id="IPR029759">
    <property type="entry name" value="GPX_AS"/>
</dbReference>
<dbReference type="PRINTS" id="PR01011">
    <property type="entry name" value="GLUTPROXDASE"/>
</dbReference>
<dbReference type="Proteomes" id="UP000011976">
    <property type="component" value="Unassembled WGS sequence"/>
</dbReference>
<dbReference type="Gene3D" id="3.40.30.10">
    <property type="entry name" value="Glutaredoxin"/>
    <property type="match status" value="1"/>
</dbReference>
<gene>
    <name evidence="8" type="ORF">PANT_22d00172</name>
</gene>
<keyword evidence="8" id="KW-0723">Serine/threonine-protein kinase</keyword>
<organism evidence="8 9">
    <name type="scientific">Pseudozyma antarctica (strain T-34)</name>
    <name type="common">Yeast</name>
    <name type="synonym">Candida antarctica</name>
    <dbReference type="NCBI Taxonomy" id="1151754"/>
    <lineage>
        <taxon>Eukaryota</taxon>
        <taxon>Fungi</taxon>
        <taxon>Dikarya</taxon>
        <taxon>Basidiomycota</taxon>
        <taxon>Ustilaginomycotina</taxon>
        <taxon>Ustilaginomycetes</taxon>
        <taxon>Ustilaginales</taxon>
        <taxon>Ustilaginaceae</taxon>
        <taxon>Moesziomyces</taxon>
    </lineage>
</organism>
<keyword evidence="3" id="KW-0049">Antioxidant</keyword>
<evidence type="ECO:0000256" key="5">
    <source>
        <dbReference type="ARBA" id="ARBA00049091"/>
    </source>
</evidence>
<dbReference type="STRING" id="1151754.M9LSF0"/>
<dbReference type="GO" id="GO:0034599">
    <property type="term" value="P:cellular response to oxidative stress"/>
    <property type="evidence" value="ECO:0007669"/>
    <property type="project" value="TreeGrafter"/>
</dbReference>
<keyword evidence="4 6" id="KW-0560">Oxidoreductase</keyword>
<dbReference type="PANTHER" id="PTHR11592:SF78">
    <property type="entry name" value="GLUTATHIONE PEROXIDASE"/>
    <property type="match status" value="1"/>
</dbReference>
<dbReference type="PROSITE" id="PS51352">
    <property type="entry name" value="THIOREDOXIN_2"/>
    <property type="match status" value="1"/>
</dbReference>
<dbReference type="InterPro" id="IPR036249">
    <property type="entry name" value="Thioredoxin-like_sf"/>
</dbReference>
<dbReference type="CDD" id="cd00340">
    <property type="entry name" value="GSH_Peroxidase"/>
    <property type="match status" value="1"/>
</dbReference>
<comment type="catalytic activity">
    <reaction evidence="5">
        <text>a hydroperoxide + [thioredoxin]-dithiol = an alcohol + [thioredoxin]-disulfide + H2O</text>
        <dbReference type="Rhea" id="RHEA:62620"/>
        <dbReference type="Rhea" id="RHEA-COMP:10698"/>
        <dbReference type="Rhea" id="RHEA-COMP:10700"/>
        <dbReference type="ChEBI" id="CHEBI:15377"/>
        <dbReference type="ChEBI" id="CHEBI:29950"/>
        <dbReference type="ChEBI" id="CHEBI:30879"/>
        <dbReference type="ChEBI" id="CHEBI:35924"/>
        <dbReference type="ChEBI" id="CHEBI:50058"/>
        <dbReference type="EC" id="1.11.1.24"/>
    </reaction>
</comment>
<dbReference type="OrthoDB" id="446890at2759"/>
<evidence type="ECO:0000259" key="7">
    <source>
        <dbReference type="PROSITE" id="PS51352"/>
    </source>
</evidence>
<evidence type="ECO:0000256" key="3">
    <source>
        <dbReference type="ARBA" id="ARBA00022862"/>
    </source>
</evidence>
<feature type="domain" description="Thioredoxin" evidence="7">
    <location>
        <begin position="51"/>
        <end position="227"/>
    </location>
</feature>
<proteinExistence type="inferred from homology"/>
<evidence type="ECO:0000313" key="8">
    <source>
        <dbReference type="EMBL" id="GAC76746.1"/>
    </source>
</evidence>
<name>M9LSF0_PSEA3</name>
<reference evidence="9" key="1">
    <citation type="journal article" date="2013" name="Genome Announc.">
        <title>Genome sequence of the basidiomycetous yeast Pseudozyma antarctica T-34, a producer of the glycolipid biosurfactants mannosylerythritol lipids.</title>
        <authorList>
            <person name="Morita T."/>
            <person name="Koike H."/>
            <person name="Koyama Y."/>
            <person name="Hagiwara H."/>
            <person name="Ito E."/>
            <person name="Fukuoka T."/>
            <person name="Imura T."/>
            <person name="Machida M."/>
            <person name="Kitamoto D."/>
        </authorList>
    </citation>
    <scope>NUCLEOTIDE SEQUENCE [LARGE SCALE GENOMIC DNA]</scope>
    <source>
        <strain evidence="9">T-34</strain>
    </source>
</reference>
<dbReference type="Pfam" id="PF00255">
    <property type="entry name" value="GSHPx"/>
    <property type="match status" value="1"/>
</dbReference>
<keyword evidence="8" id="KW-0418">Kinase</keyword>
<dbReference type="PROSITE" id="PS00763">
    <property type="entry name" value="GLUTATHIONE_PEROXID_2"/>
    <property type="match status" value="1"/>
</dbReference>
<keyword evidence="8" id="KW-0808">Transferase</keyword>
<comment type="similarity">
    <text evidence="1 6">Belongs to the glutathione peroxidase family.</text>
</comment>
<dbReference type="GO" id="GO:0140824">
    <property type="term" value="F:thioredoxin-dependent peroxiredoxin activity"/>
    <property type="evidence" value="ECO:0007669"/>
    <property type="project" value="UniProtKB-EC"/>
</dbReference>
<protein>
    <recommendedName>
        <fullName evidence="6">Glutathione peroxidase</fullName>
    </recommendedName>
</protein>
<evidence type="ECO:0000256" key="1">
    <source>
        <dbReference type="ARBA" id="ARBA00006926"/>
    </source>
</evidence>
<dbReference type="PROSITE" id="PS51355">
    <property type="entry name" value="GLUTATHIONE_PEROXID_3"/>
    <property type="match status" value="1"/>
</dbReference>
<dbReference type="InterPro" id="IPR029760">
    <property type="entry name" value="GPX_CS"/>
</dbReference>
<keyword evidence="2 6" id="KW-0575">Peroxidase</keyword>
<dbReference type="InterPro" id="IPR000889">
    <property type="entry name" value="Glutathione_peroxidase"/>
</dbReference>
<dbReference type="FunFam" id="3.40.30.10:FF:000010">
    <property type="entry name" value="Glutathione peroxidase"/>
    <property type="match status" value="1"/>
</dbReference>
<dbReference type="SUPFAM" id="SSF52833">
    <property type="entry name" value="Thioredoxin-like"/>
    <property type="match status" value="1"/>
</dbReference>
<sequence>MPLWLSRKLMRSSGLSLVNSELAATLLLTRSSPAHSPAQLGTVRSFHHTTSVHLPSLAAFTLTSIANMVSFYELKAKKPSQEDYNFDQLKGKVVLVVNTASKCGYTPQFAELEELNKKYADQGLQILGFPCNQFAGQDPENDDKIGEFCQRNYGVTFPMMAKSDVNGSNTNEVFQFLKKEKSGILGTEMIKWNFTKFLVDKNGKVIERYGSNTKPSAIAPTIEKLLAQ</sequence>
<accession>M9LSF0</accession>
<evidence type="ECO:0000256" key="6">
    <source>
        <dbReference type="RuleBase" id="RU000499"/>
    </source>
</evidence>
<evidence type="ECO:0000256" key="2">
    <source>
        <dbReference type="ARBA" id="ARBA00022559"/>
    </source>
</evidence>
<evidence type="ECO:0000313" key="9">
    <source>
        <dbReference type="Proteomes" id="UP000011976"/>
    </source>
</evidence>
<dbReference type="InterPro" id="IPR013766">
    <property type="entry name" value="Thioredoxin_domain"/>
</dbReference>
<dbReference type="AlphaFoldDB" id="M9LSF0"/>
<dbReference type="SMR" id="M9LSF0"/>